<accession>A0ABD0ZRH3</accession>
<dbReference type="EMBL" id="JBANAX010000696">
    <property type="protein sequence ID" value="KAL1197048.1"/>
    <property type="molecule type" value="Genomic_DNA"/>
</dbReference>
<dbReference type="AlphaFoldDB" id="A0ABD0ZRH3"/>
<organism evidence="2 3">
    <name type="scientific">Cardamine amara subsp. amara</name>
    <dbReference type="NCBI Taxonomy" id="228776"/>
    <lineage>
        <taxon>Eukaryota</taxon>
        <taxon>Viridiplantae</taxon>
        <taxon>Streptophyta</taxon>
        <taxon>Embryophyta</taxon>
        <taxon>Tracheophyta</taxon>
        <taxon>Spermatophyta</taxon>
        <taxon>Magnoliopsida</taxon>
        <taxon>eudicotyledons</taxon>
        <taxon>Gunneridae</taxon>
        <taxon>Pentapetalae</taxon>
        <taxon>rosids</taxon>
        <taxon>malvids</taxon>
        <taxon>Brassicales</taxon>
        <taxon>Brassicaceae</taxon>
        <taxon>Cardamineae</taxon>
        <taxon>Cardamine</taxon>
    </lineage>
</organism>
<evidence type="ECO:0000313" key="2">
    <source>
        <dbReference type="EMBL" id="KAL1197048.1"/>
    </source>
</evidence>
<feature type="chain" id="PRO_5044840532" evidence="1">
    <location>
        <begin position="25"/>
        <end position="107"/>
    </location>
</feature>
<protein>
    <submittedName>
        <fullName evidence="2">Uncharacterized protein</fullName>
    </submittedName>
</protein>
<evidence type="ECO:0000256" key="1">
    <source>
        <dbReference type="SAM" id="SignalP"/>
    </source>
</evidence>
<proteinExistence type="predicted"/>
<feature type="signal peptide" evidence="1">
    <location>
        <begin position="1"/>
        <end position="24"/>
    </location>
</feature>
<sequence>MARNGALILIIFIFVSQLVSFSTARNFPGGIPLVIDGVIFSGEISVASKTEKVVGCESEDDHFPTYSFSSSPGVHVTGKYGSLVLNALPKGSVPASGPSKKINDVKT</sequence>
<dbReference type="Proteomes" id="UP001558713">
    <property type="component" value="Unassembled WGS sequence"/>
</dbReference>
<reference evidence="2 3" key="1">
    <citation type="submission" date="2024-04" db="EMBL/GenBank/DDBJ databases">
        <title>Genome assembly C_amara_ONT_v2.</title>
        <authorList>
            <person name="Yant L."/>
            <person name="Moore C."/>
            <person name="Slenker M."/>
        </authorList>
    </citation>
    <scope>NUCLEOTIDE SEQUENCE [LARGE SCALE GENOMIC DNA]</scope>
    <source>
        <tissue evidence="2">Leaf</tissue>
    </source>
</reference>
<keyword evidence="1" id="KW-0732">Signal</keyword>
<keyword evidence="3" id="KW-1185">Reference proteome</keyword>
<name>A0ABD0ZRH3_CARAN</name>
<comment type="caution">
    <text evidence="2">The sequence shown here is derived from an EMBL/GenBank/DDBJ whole genome shotgun (WGS) entry which is preliminary data.</text>
</comment>
<evidence type="ECO:0000313" key="3">
    <source>
        <dbReference type="Proteomes" id="UP001558713"/>
    </source>
</evidence>
<gene>
    <name evidence="2" type="ORF">V5N11_024841</name>
</gene>